<comment type="similarity">
    <text evidence="1">Belongs to the short-chain dehydrogenases/reductases (SDR) family.</text>
</comment>
<dbReference type="Gene3D" id="3.40.50.720">
    <property type="entry name" value="NAD(P)-binding Rossmann-like Domain"/>
    <property type="match status" value="1"/>
</dbReference>
<dbReference type="InterPro" id="IPR036291">
    <property type="entry name" value="NAD(P)-bd_dom_sf"/>
</dbReference>
<feature type="non-terminal residue" evidence="3">
    <location>
        <position position="1"/>
    </location>
</feature>
<reference evidence="3" key="1">
    <citation type="submission" date="2018-05" db="EMBL/GenBank/DDBJ databases">
        <authorList>
            <person name="Lanie J.A."/>
            <person name="Ng W.-L."/>
            <person name="Kazmierczak K.M."/>
            <person name="Andrzejewski T.M."/>
            <person name="Davidsen T.M."/>
            <person name="Wayne K.J."/>
            <person name="Tettelin H."/>
            <person name="Glass J.I."/>
            <person name="Rusch D."/>
            <person name="Podicherti R."/>
            <person name="Tsui H.-C.T."/>
            <person name="Winkler M.E."/>
        </authorList>
    </citation>
    <scope>NUCLEOTIDE SEQUENCE</scope>
</reference>
<feature type="non-terminal residue" evidence="3">
    <location>
        <position position="221"/>
    </location>
</feature>
<dbReference type="PANTHER" id="PTHR42879:SF2">
    <property type="entry name" value="3-OXOACYL-[ACYL-CARRIER-PROTEIN] REDUCTASE FABG"/>
    <property type="match status" value="1"/>
</dbReference>
<evidence type="ECO:0000259" key="2">
    <source>
        <dbReference type="SMART" id="SM00822"/>
    </source>
</evidence>
<organism evidence="3">
    <name type="scientific">marine metagenome</name>
    <dbReference type="NCBI Taxonomy" id="408172"/>
    <lineage>
        <taxon>unclassified sequences</taxon>
        <taxon>metagenomes</taxon>
        <taxon>ecological metagenomes</taxon>
    </lineage>
</organism>
<dbReference type="PRINTS" id="PR00081">
    <property type="entry name" value="GDHRDH"/>
</dbReference>
<accession>A0A382XQ93</accession>
<name>A0A382XQ93_9ZZZZ</name>
<dbReference type="SUPFAM" id="SSF51735">
    <property type="entry name" value="NAD(P)-binding Rossmann-fold domains"/>
    <property type="match status" value="1"/>
</dbReference>
<sequence length="221" mass="23304">VSSLNGKLAWVTGAGTGIGRGVAVALAEAGMDVALSGRRRTPLDEVAELVETKGQRALAVPLDVMDRNGIARAVADITDTLGDIYLLVNNAGMNTTKRTATEMDPGDWDRVVDVNLTGAFNCFRGVFPGMKSRREGMVINVSSMAGRQISQLGGAAYTASKHAMVALTHSINLETAQFGIRASVICPGEVDTPIIAKRPQPVSQKRQSLMLKPEDLGATVA</sequence>
<dbReference type="AlphaFoldDB" id="A0A382XQ93"/>
<evidence type="ECO:0000313" key="3">
    <source>
        <dbReference type="EMBL" id="SVD72815.1"/>
    </source>
</evidence>
<dbReference type="SMART" id="SM00822">
    <property type="entry name" value="PKS_KR"/>
    <property type="match status" value="1"/>
</dbReference>
<protein>
    <recommendedName>
        <fullName evidence="2">Ketoreductase domain-containing protein</fullName>
    </recommendedName>
</protein>
<dbReference type="PANTHER" id="PTHR42879">
    <property type="entry name" value="3-OXOACYL-(ACYL-CARRIER-PROTEIN) REDUCTASE"/>
    <property type="match status" value="1"/>
</dbReference>
<dbReference type="Pfam" id="PF00106">
    <property type="entry name" value="adh_short"/>
    <property type="match status" value="1"/>
</dbReference>
<gene>
    <name evidence="3" type="ORF">METZ01_LOCUS425669</name>
</gene>
<dbReference type="PRINTS" id="PR00080">
    <property type="entry name" value="SDRFAMILY"/>
</dbReference>
<evidence type="ECO:0000256" key="1">
    <source>
        <dbReference type="ARBA" id="ARBA00006484"/>
    </source>
</evidence>
<dbReference type="InterPro" id="IPR002347">
    <property type="entry name" value="SDR_fam"/>
</dbReference>
<proteinExistence type="inferred from homology"/>
<feature type="domain" description="Ketoreductase" evidence="2">
    <location>
        <begin position="7"/>
        <end position="191"/>
    </location>
</feature>
<dbReference type="EMBL" id="UINC01169332">
    <property type="protein sequence ID" value="SVD72815.1"/>
    <property type="molecule type" value="Genomic_DNA"/>
</dbReference>
<dbReference type="InterPro" id="IPR050259">
    <property type="entry name" value="SDR"/>
</dbReference>
<dbReference type="FunFam" id="3.40.50.720:FF:000084">
    <property type="entry name" value="Short-chain dehydrogenase reductase"/>
    <property type="match status" value="1"/>
</dbReference>
<dbReference type="CDD" id="cd05233">
    <property type="entry name" value="SDR_c"/>
    <property type="match status" value="1"/>
</dbReference>
<dbReference type="InterPro" id="IPR057326">
    <property type="entry name" value="KR_dom"/>
</dbReference>